<evidence type="ECO:0000256" key="1">
    <source>
        <dbReference type="ARBA" id="ARBA00004141"/>
    </source>
</evidence>
<dbReference type="EMBL" id="CAQQ02153944">
    <property type="status" value="NOT_ANNOTATED_CDS"/>
    <property type="molecule type" value="Genomic_DNA"/>
</dbReference>
<organism evidence="10 11">
    <name type="scientific">Megaselia scalaris</name>
    <name type="common">Humpbacked fly</name>
    <name type="synonym">Phora scalaris</name>
    <dbReference type="NCBI Taxonomy" id="36166"/>
    <lineage>
        <taxon>Eukaryota</taxon>
        <taxon>Metazoa</taxon>
        <taxon>Ecdysozoa</taxon>
        <taxon>Arthropoda</taxon>
        <taxon>Hexapoda</taxon>
        <taxon>Insecta</taxon>
        <taxon>Pterygota</taxon>
        <taxon>Neoptera</taxon>
        <taxon>Endopterygota</taxon>
        <taxon>Diptera</taxon>
        <taxon>Brachycera</taxon>
        <taxon>Muscomorpha</taxon>
        <taxon>Platypezoidea</taxon>
        <taxon>Phoridae</taxon>
        <taxon>Megaseliini</taxon>
        <taxon>Megaselia</taxon>
    </lineage>
</organism>
<keyword evidence="8" id="KW-0732">Signal</keyword>
<dbReference type="PANTHER" id="PTHR12246">
    <property type="entry name" value="PALMITOYLTRANSFERASE ZDHHC16"/>
    <property type="match status" value="1"/>
</dbReference>
<dbReference type="OMA" id="HEPPRSW"/>
<keyword evidence="2 7" id="KW-0808">Transferase</keyword>
<comment type="domain">
    <text evidence="7">The DHHC domain is required for palmitoyltransferase activity.</text>
</comment>
<dbReference type="GO" id="GO:0016020">
    <property type="term" value="C:membrane"/>
    <property type="evidence" value="ECO:0007669"/>
    <property type="project" value="UniProtKB-SubCell"/>
</dbReference>
<protein>
    <recommendedName>
        <fullName evidence="7">Palmitoyltransferase</fullName>
        <ecNumber evidence="7">2.3.1.225</ecNumber>
    </recommendedName>
</protein>
<dbReference type="AlphaFoldDB" id="T1GJU8"/>
<sequence length="150" mass="17706">MAFFLLLNLSTNWIFCIVTDTSNNDIEPPLDPVELSSWRFCSDCKKHEPPRSWHCKICQSCILKRDHHCMYTGCCIGHWNHRYFLMLLVYMTYSSTYVTVLTFKYIWSYKYDEFFNLNTIFKLFCPVSMLVLDSASFLPSCFLLPTCLNA</sequence>
<evidence type="ECO:0000256" key="2">
    <source>
        <dbReference type="ARBA" id="ARBA00022679"/>
    </source>
</evidence>
<dbReference type="STRING" id="36166.T1GJU8"/>
<proteinExistence type="inferred from homology"/>
<evidence type="ECO:0000313" key="10">
    <source>
        <dbReference type="EnsemblMetazoa" id="MESCA003752-PA"/>
    </source>
</evidence>
<evidence type="ECO:0000313" key="11">
    <source>
        <dbReference type="Proteomes" id="UP000015102"/>
    </source>
</evidence>
<keyword evidence="4 7" id="KW-1133">Transmembrane helix</keyword>
<feature type="transmembrane region" description="Helical" evidence="7">
    <location>
        <begin position="87"/>
        <end position="107"/>
    </location>
</feature>
<comment type="subcellular location">
    <subcellularLocation>
        <location evidence="1">Membrane</location>
        <topology evidence="1">Multi-pass membrane protein</topology>
    </subcellularLocation>
</comment>
<keyword evidence="5 7" id="KW-0472">Membrane</keyword>
<evidence type="ECO:0000256" key="6">
    <source>
        <dbReference type="ARBA" id="ARBA00023315"/>
    </source>
</evidence>
<accession>T1GJU8</accession>
<dbReference type="InterPro" id="IPR039859">
    <property type="entry name" value="PFA4/ZDH16/20/ERF2-like"/>
</dbReference>
<dbReference type="EC" id="2.3.1.225" evidence="7"/>
<dbReference type="GO" id="GO:0019706">
    <property type="term" value="F:protein-cysteine S-palmitoyltransferase activity"/>
    <property type="evidence" value="ECO:0007669"/>
    <property type="project" value="UniProtKB-EC"/>
</dbReference>
<keyword evidence="3 7" id="KW-0812">Transmembrane</keyword>
<dbReference type="Proteomes" id="UP000015102">
    <property type="component" value="Unassembled WGS sequence"/>
</dbReference>
<evidence type="ECO:0000256" key="5">
    <source>
        <dbReference type="ARBA" id="ARBA00023136"/>
    </source>
</evidence>
<reference evidence="10" key="2">
    <citation type="submission" date="2015-06" db="UniProtKB">
        <authorList>
            <consortium name="EnsemblMetazoa"/>
        </authorList>
    </citation>
    <scope>IDENTIFICATION</scope>
</reference>
<comment type="similarity">
    <text evidence="7">Belongs to the DHHC palmitoyltransferase family.</text>
</comment>
<feature type="domain" description="Palmitoyltransferase DHHC" evidence="9">
    <location>
        <begin position="37"/>
        <end position="144"/>
    </location>
</feature>
<evidence type="ECO:0000256" key="3">
    <source>
        <dbReference type="ARBA" id="ARBA00022692"/>
    </source>
</evidence>
<evidence type="ECO:0000256" key="4">
    <source>
        <dbReference type="ARBA" id="ARBA00022989"/>
    </source>
</evidence>
<dbReference type="HOGENOM" id="CLU_1742637_0_0_1"/>
<evidence type="ECO:0000259" key="9">
    <source>
        <dbReference type="Pfam" id="PF01529"/>
    </source>
</evidence>
<reference evidence="11" key="1">
    <citation type="submission" date="2013-02" db="EMBL/GenBank/DDBJ databases">
        <authorList>
            <person name="Hughes D."/>
        </authorList>
    </citation>
    <scope>NUCLEOTIDE SEQUENCE</scope>
    <source>
        <strain>Durham</strain>
        <strain evidence="11">NC isolate 2 -- Noor lab</strain>
    </source>
</reference>
<evidence type="ECO:0000256" key="8">
    <source>
        <dbReference type="SAM" id="SignalP"/>
    </source>
</evidence>
<evidence type="ECO:0000256" key="7">
    <source>
        <dbReference type="RuleBase" id="RU079119"/>
    </source>
</evidence>
<feature type="chain" id="PRO_5004576981" description="Palmitoyltransferase" evidence="8">
    <location>
        <begin position="17"/>
        <end position="150"/>
    </location>
</feature>
<dbReference type="EMBL" id="CAQQ02153945">
    <property type="status" value="NOT_ANNOTATED_CDS"/>
    <property type="molecule type" value="Genomic_DNA"/>
</dbReference>
<keyword evidence="11" id="KW-1185">Reference proteome</keyword>
<dbReference type="EnsemblMetazoa" id="MESCA003752-RA">
    <property type="protein sequence ID" value="MESCA003752-PA"/>
    <property type="gene ID" value="MESCA003752"/>
</dbReference>
<keyword evidence="6 7" id="KW-0012">Acyltransferase</keyword>
<feature type="signal peptide" evidence="8">
    <location>
        <begin position="1"/>
        <end position="16"/>
    </location>
</feature>
<dbReference type="InterPro" id="IPR001594">
    <property type="entry name" value="Palmitoyltrfase_DHHC"/>
</dbReference>
<feature type="transmembrane region" description="Helical" evidence="7">
    <location>
        <begin position="119"/>
        <end position="144"/>
    </location>
</feature>
<dbReference type="PROSITE" id="PS50216">
    <property type="entry name" value="DHHC"/>
    <property type="match status" value="1"/>
</dbReference>
<comment type="catalytic activity">
    <reaction evidence="7">
        <text>L-cysteinyl-[protein] + hexadecanoyl-CoA = S-hexadecanoyl-L-cysteinyl-[protein] + CoA</text>
        <dbReference type="Rhea" id="RHEA:36683"/>
        <dbReference type="Rhea" id="RHEA-COMP:10131"/>
        <dbReference type="Rhea" id="RHEA-COMP:11032"/>
        <dbReference type="ChEBI" id="CHEBI:29950"/>
        <dbReference type="ChEBI" id="CHEBI:57287"/>
        <dbReference type="ChEBI" id="CHEBI:57379"/>
        <dbReference type="ChEBI" id="CHEBI:74151"/>
        <dbReference type="EC" id="2.3.1.225"/>
    </reaction>
</comment>
<dbReference type="Pfam" id="PF01529">
    <property type="entry name" value="DHHC"/>
    <property type="match status" value="1"/>
</dbReference>
<name>T1GJU8_MEGSC</name>